<proteinExistence type="predicted"/>
<evidence type="ECO:0000313" key="1">
    <source>
        <dbReference type="EMBL" id="SFJ00027.1"/>
    </source>
</evidence>
<protein>
    <submittedName>
        <fullName evidence="1">Uncharacterized protein</fullName>
    </submittedName>
</protein>
<dbReference type="AlphaFoldDB" id="A0A1I3MSS7"/>
<gene>
    <name evidence="1" type="ORF">SAMN05443661_1113</name>
</gene>
<dbReference type="RefSeq" id="WP_015233628.1">
    <property type="nucleotide sequence ID" value="NZ_FORO01000011.1"/>
</dbReference>
<sequence length="41" mass="4409">MGTISARIPDALEEERLDLAAPDDVGIYDSDVTTIASDDEK</sequence>
<name>A0A1I3MSS7_9EURY</name>
<dbReference type="Proteomes" id="UP000182829">
    <property type="component" value="Unassembled WGS sequence"/>
</dbReference>
<accession>A0A1I3MSS7</accession>
<dbReference type="EMBL" id="FORO01000011">
    <property type="protein sequence ID" value="SFJ00027.1"/>
    <property type="molecule type" value="Genomic_DNA"/>
</dbReference>
<dbReference type="GeneID" id="80367990"/>
<organism evidence="1 2">
    <name type="scientific">Natronobacterium gregoryi</name>
    <dbReference type="NCBI Taxonomy" id="44930"/>
    <lineage>
        <taxon>Archaea</taxon>
        <taxon>Methanobacteriati</taxon>
        <taxon>Methanobacteriota</taxon>
        <taxon>Stenosarchaea group</taxon>
        <taxon>Halobacteria</taxon>
        <taxon>Halobacteriales</taxon>
        <taxon>Natrialbaceae</taxon>
        <taxon>Natronobacterium</taxon>
    </lineage>
</organism>
<reference evidence="1 2" key="1">
    <citation type="submission" date="2016-10" db="EMBL/GenBank/DDBJ databases">
        <authorList>
            <person name="de Groot N.N."/>
        </authorList>
    </citation>
    <scope>NUCLEOTIDE SEQUENCE [LARGE SCALE GENOMIC DNA]</scope>
    <source>
        <strain evidence="1 2">SP2</strain>
    </source>
</reference>
<evidence type="ECO:0000313" key="2">
    <source>
        <dbReference type="Proteomes" id="UP000182829"/>
    </source>
</evidence>